<keyword evidence="9" id="KW-1185">Reference proteome</keyword>
<comment type="caution">
    <text evidence="8">The sequence shown here is derived from an EMBL/GenBank/DDBJ whole genome shotgun (WGS) entry which is preliminary data.</text>
</comment>
<accession>A0A430B2I5</accession>
<dbReference type="Pfam" id="PF06271">
    <property type="entry name" value="RDD"/>
    <property type="match status" value="1"/>
</dbReference>
<evidence type="ECO:0000259" key="7">
    <source>
        <dbReference type="Pfam" id="PF06271"/>
    </source>
</evidence>
<keyword evidence="2" id="KW-1003">Cell membrane</keyword>
<evidence type="ECO:0000256" key="3">
    <source>
        <dbReference type="ARBA" id="ARBA00022692"/>
    </source>
</evidence>
<evidence type="ECO:0000313" key="9">
    <source>
        <dbReference type="Proteomes" id="UP000286773"/>
    </source>
</evidence>
<feature type="transmembrane region" description="Helical" evidence="6">
    <location>
        <begin position="81"/>
        <end position="102"/>
    </location>
</feature>
<evidence type="ECO:0000256" key="5">
    <source>
        <dbReference type="ARBA" id="ARBA00023136"/>
    </source>
</evidence>
<evidence type="ECO:0000256" key="1">
    <source>
        <dbReference type="ARBA" id="ARBA00004651"/>
    </source>
</evidence>
<name>A0A430B2I5_9ENTE</name>
<evidence type="ECO:0000256" key="4">
    <source>
        <dbReference type="ARBA" id="ARBA00022989"/>
    </source>
</evidence>
<dbReference type="EMBL" id="NGKC01000001">
    <property type="protein sequence ID" value="RSU14545.1"/>
    <property type="molecule type" value="Genomic_DNA"/>
</dbReference>
<gene>
    <name evidence="8" type="ORF">CBF27_00735</name>
</gene>
<keyword evidence="3 6" id="KW-0812">Transmembrane</keyword>
<comment type="subcellular location">
    <subcellularLocation>
        <location evidence="1">Cell membrane</location>
        <topology evidence="1">Multi-pass membrane protein</topology>
    </subcellularLocation>
</comment>
<feature type="transmembrane region" description="Helical" evidence="6">
    <location>
        <begin position="43"/>
        <end position="69"/>
    </location>
</feature>
<dbReference type="Proteomes" id="UP000286773">
    <property type="component" value="Unassembled WGS sequence"/>
</dbReference>
<dbReference type="AlphaFoldDB" id="A0A430B2I5"/>
<evidence type="ECO:0000313" key="8">
    <source>
        <dbReference type="EMBL" id="RSU14545.1"/>
    </source>
</evidence>
<evidence type="ECO:0000256" key="6">
    <source>
        <dbReference type="SAM" id="Phobius"/>
    </source>
</evidence>
<dbReference type="InterPro" id="IPR051791">
    <property type="entry name" value="Pra-immunoreactive"/>
</dbReference>
<dbReference type="PANTHER" id="PTHR36115">
    <property type="entry name" value="PROLINE-RICH ANTIGEN HOMOLOG-RELATED"/>
    <property type="match status" value="1"/>
</dbReference>
<dbReference type="GO" id="GO:0005886">
    <property type="term" value="C:plasma membrane"/>
    <property type="evidence" value="ECO:0007669"/>
    <property type="project" value="UniProtKB-SubCell"/>
</dbReference>
<proteinExistence type="predicted"/>
<dbReference type="PANTHER" id="PTHR36115:SF9">
    <property type="entry name" value="LMO1584 PROTEIN"/>
    <property type="match status" value="1"/>
</dbReference>
<keyword evidence="4 6" id="KW-1133">Transmembrane helix</keyword>
<keyword evidence="5 6" id="KW-0472">Membrane</keyword>
<reference evidence="8 9" key="1">
    <citation type="submission" date="2017-05" db="EMBL/GenBank/DDBJ databases">
        <title>Vagococcus spp. assemblies.</title>
        <authorList>
            <person name="Gulvik C.A."/>
        </authorList>
    </citation>
    <scope>NUCLEOTIDE SEQUENCE [LARGE SCALE GENOMIC DNA]</scope>
    <source>
        <strain evidence="8 9">LMG 24798</strain>
    </source>
</reference>
<evidence type="ECO:0000256" key="2">
    <source>
        <dbReference type="ARBA" id="ARBA00022475"/>
    </source>
</evidence>
<feature type="domain" description="RDD" evidence="7">
    <location>
        <begin position="41"/>
        <end position="167"/>
    </location>
</feature>
<sequence>MKHSVLLKRRSRCIITEVFNVKNNLKLTADIINQFPNYFFAGFWLRLFAFLVDLICIGAITSATIGLFYKVMGFETSTSLITFYGLASLAIYLAYFTLLTKLNSGQTIGKMIFGLKVVSLTEDELSWQTVLIRECACRFILKTFIFSIGYVIAAFTPKKQHVGDFFADTSVIIINTVKAAKSRGKKPRYQSQFQGVK</sequence>
<protein>
    <submittedName>
        <fullName evidence="8">RDD family protein</fullName>
    </submittedName>
</protein>
<dbReference type="InterPro" id="IPR010432">
    <property type="entry name" value="RDD"/>
</dbReference>
<organism evidence="8 9">
    <name type="scientific">Vagococcus acidifermentans</name>
    <dbReference type="NCBI Taxonomy" id="564710"/>
    <lineage>
        <taxon>Bacteria</taxon>
        <taxon>Bacillati</taxon>
        <taxon>Bacillota</taxon>
        <taxon>Bacilli</taxon>
        <taxon>Lactobacillales</taxon>
        <taxon>Enterococcaceae</taxon>
        <taxon>Vagococcus</taxon>
    </lineage>
</organism>